<dbReference type="InterPro" id="IPR011047">
    <property type="entry name" value="Quinoprotein_ADH-like_sf"/>
</dbReference>
<evidence type="ECO:0000256" key="1">
    <source>
        <dbReference type="SAM" id="MobiDB-lite"/>
    </source>
</evidence>
<keyword evidence="4" id="KW-1185">Reference proteome</keyword>
<keyword evidence="2" id="KW-0472">Membrane</keyword>
<dbReference type="RefSeq" id="WP_345173888.1">
    <property type="nucleotide sequence ID" value="NZ_BAABFQ010000005.1"/>
</dbReference>
<organism evidence="3 4">
    <name type="scientific">Nocardioides caricicola</name>
    <dbReference type="NCBI Taxonomy" id="634770"/>
    <lineage>
        <taxon>Bacteria</taxon>
        <taxon>Bacillati</taxon>
        <taxon>Actinomycetota</taxon>
        <taxon>Actinomycetes</taxon>
        <taxon>Propionibacteriales</taxon>
        <taxon>Nocardioidaceae</taxon>
        <taxon>Nocardioides</taxon>
    </lineage>
</organism>
<sequence length="370" mass="38849">MHDVEEILNRELREVADGLRVPPLPVLSEGPPRRPWLPVLAAAAVLLVVLGVVAVVASDRGGTAPDPAPSPTPTEAPREIPTAAPTIPYMNDGTLYVDGRKVDGVWGYLTSGGDVWLAMAGEDGTWWWGTGPEPEYQIDLTVDSPPVLSPDGRYVAVLSTDNGGIVTVLDTADGSRLGSGPVELGNQTAGTQVHIRAVTDDGQVVVQGLETTVLWTVRGESSPPVDLTETAPGVWFHASTAAGLWVSDGEEGPAYLAELSDDGEVTQIGDLPGLDILDVSPGGRAMAWVPQGSLGGEAFYLDTIEVGRVDGSSGTTLTAPGMWEFVAGSLWWEDDEYLVSALMPGEDHEGPRPMARCSVSAGRCVLIDAP</sequence>
<feature type="region of interest" description="Disordered" evidence="1">
    <location>
        <begin position="60"/>
        <end position="84"/>
    </location>
</feature>
<feature type="transmembrane region" description="Helical" evidence="2">
    <location>
        <begin position="36"/>
        <end position="57"/>
    </location>
</feature>
<accession>A0ABW0N569</accession>
<evidence type="ECO:0000313" key="3">
    <source>
        <dbReference type="EMBL" id="MFC5495070.1"/>
    </source>
</evidence>
<dbReference type="EMBL" id="JBHSMD010000006">
    <property type="protein sequence ID" value="MFC5495070.1"/>
    <property type="molecule type" value="Genomic_DNA"/>
</dbReference>
<dbReference type="Proteomes" id="UP001595956">
    <property type="component" value="Unassembled WGS sequence"/>
</dbReference>
<reference evidence="4" key="1">
    <citation type="journal article" date="2019" name="Int. J. Syst. Evol. Microbiol.">
        <title>The Global Catalogue of Microorganisms (GCM) 10K type strain sequencing project: providing services to taxonomists for standard genome sequencing and annotation.</title>
        <authorList>
            <consortium name="The Broad Institute Genomics Platform"/>
            <consortium name="The Broad Institute Genome Sequencing Center for Infectious Disease"/>
            <person name="Wu L."/>
            <person name="Ma J."/>
        </authorList>
    </citation>
    <scope>NUCLEOTIDE SEQUENCE [LARGE SCALE GENOMIC DNA]</scope>
    <source>
        <strain evidence="4">KACC 13778</strain>
    </source>
</reference>
<comment type="caution">
    <text evidence="3">The sequence shown here is derived from an EMBL/GenBank/DDBJ whole genome shotgun (WGS) entry which is preliminary data.</text>
</comment>
<dbReference type="SUPFAM" id="SSF50998">
    <property type="entry name" value="Quinoprotein alcohol dehydrogenase-like"/>
    <property type="match status" value="1"/>
</dbReference>
<protein>
    <recommendedName>
        <fullName evidence="5">WD40 repeat domain-containing protein</fullName>
    </recommendedName>
</protein>
<keyword evidence="2" id="KW-1133">Transmembrane helix</keyword>
<name>A0ABW0N569_9ACTN</name>
<proteinExistence type="predicted"/>
<evidence type="ECO:0008006" key="5">
    <source>
        <dbReference type="Google" id="ProtNLM"/>
    </source>
</evidence>
<evidence type="ECO:0000256" key="2">
    <source>
        <dbReference type="SAM" id="Phobius"/>
    </source>
</evidence>
<keyword evidence="2" id="KW-0812">Transmembrane</keyword>
<evidence type="ECO:0000313" key="4">
    <source>
        <dbReference type="Proteomes" id="UP001595956"/>
    </source>
</evidence>
<gene>
    <name evidence="3" type="ORF">ACFPKY_18305</name>
</gene>